<dbReference type="AlphaFoldDB" id="D2BIH9"/>
<sequence>MRILLVDDDKALCQTLKRALGELGHVVEYACDGISGEYFARNGEFDLMILDIGLSDKNGIEVCRMVRAEGAALPILMLTAKDTLESKVKSLDAGADDYLCKPFAYSELFARIRALQRRASRVMAPVVEIGGIFFNNLSHEVKNGNNEIKLTSAEFQMLEYFITMPNVLITRSMMEEHLWGAESISASNSIDSLIKKLRQKLGWDARTGPIKTLRGAGYRLDR</sequence>
<protein>
    <submittedName>
        <fullName evidence="6">DNA-binding response regulator</fullName>
    </submittedName>
</protein>
<dbReference type="SMART" id="SM00448">
    <property type="entry name" value="REC"/>
    <property type="match status" value="1"/>
</dbReference>
<dbReference type="GO" id="GO:0005829">
    <property type="term" value="C:cytosol"/>
    <property type="evidence" value="ECO:0007669"/>
    <property type="project" value="TreeGrafter"/>
</dbReference>
<dbReference type="HOGENOM" id="CLU_000445_30_1_0"/>
<dbReference type="PROSITE" id="PS51755">
    <property type="entry name" value="OMPR_PHOB"/>
    <property type="match status" value="1"/>
</dbReference>
<dbReference type="OrthoDB" id="9790454at2"/>
<dbReference type="GO" id="GO:0000976">
    <property type="term" value="F:transcription cis-regulatory region binding"/>
    <property type="evidence" value="ECO:0007669"/>
    <property type="project" value="TreeGrafter"/>
</dbReference>
<evidence type="ECO:0000313" key="6">
    <source>
        <dbReference type="EMBL" id="ACZ62129.1"/>
    </source>
</evidence>
<gene>
    <name evidence="6" type="ordered locus">DhcVS_1012</name>
</gene>
<feature type="domain" description="Response regulatory" evidence="4">
    <location>
        <begin position="2"/>
        <end position="116"/>
    </location>
</feature>
<dbReference type="InterPro" id="IPR011006">
    <property type="entry name" value="CheY-like_superfamily"/>
</dbReference>
<dbReference type="GO" id="GO:0000156">
    <property type="term" value="F:phosphorelay response regulator activity"/>
    <property type="evidence" value="ECO:0007669"/>
    <property type="project" value="TreeGrafter"/>
</dbReference>
<dbReference type="InterPro" id="IPR001867">
    <property type="entry name" value="OmpR/PhoB-type_DNA-bd"/>
</dbReference>
<organism evidence="6 7">
    <name type="scientific">Dehalococcoides mccartyi (strain VS)</name>
    <dbReference type="NCBI Taxonomy" id="311424"/>
    <lineage>
        <taxon>Bacteria</taxon>
        <taxon>Bacillati</taxon>
        <taxon>Chloroflexota</taxon>
        <taxon>Dehalococcoidia</taxon>
        <taxon>Dehalococcoidales</taxon>
        <taxon>Dehalococcoidaceae</taxon>
        <taxon>Dehalococcoides</taxon>
    </lineage>
</organism>
<feature type="DNA-binding region" description="OmpR/PhoB-type" evidence="3">
    <location>
        <begin position="124"/>
        <end position="222"/>
    </location>
</feature>
<dbReference type="CDD" id="cd00383">
    <property type="entry name" value="trans_reg_C"/>
    <property type="match status" value="1"/>
</dbReference>
<dbReference type="InterPro" id="IPR001789">
    <property type="entry name" value="Sig_transdc_resp-reg_receiver"/>
</dbReference>
<dbReference type="eggNOG" id="COG0745">
    <property type="taxonomic scope" value="Bacteria"/>
</dbReference>
<evidence type="ECO:0000256" key="3">
    <source>
        <dbReference type="PROSITE-ProRule" id="PRU01091"/>
    </source>
</evidence>
<feature type="domain" description="OmpR/PhoB-type" evidence="5">
    <location>
        <begin position="124"/>
        <end position="222"/>
    </location>
</feature>
<dbReference type="Gene3D" id="3.40.50.2300">
    <property type="match status" value="1"/>
</dbReference>
<dbReference type="EMBL" id="CP001827">
    <property type="protein sequence ID" value="ACZ62129.1"/>
    <property type="molecule type" value="Genomic_DNA"/>
</dbReference>
<feature type="modified residue" description="4-aspartylphosphate" evidence="2">
    <location>
        <position position="51"/>
    </location>
</feature>
<dbReference type="CDD" id="cd17624">
    <property type="entry name" value="REC_OmpR_PmrA-like"/>
    <property type="match status" value="1"/>
</dbReference>
<keyword evidence="2" id="KW-0597">Phosphoprotein</keyword>
<dbReference type="Pfam" id="PF00486">
    <property type="entry name" value="Trans_reg_C"/>
    <property type="match status" value="1"/>
</dbReference>
<accession>D2BIH9</accession>
<dbReference type="Gene3D" id="1.10.10.10">
    <property type="entry name" value="Winged helix-like DNA-binding domain superfamily/Winged helix DNA-binding domain"/>
    <property type="match status" value="1"/>
</dbReference>
<dbReference type="PANTHER" id="PTHR48111">
    <property type="entry name" value="REGULATOR OF RPOS"/>
    <property type="match status" value="1"/>
</dbReference>
<dbReference type="PANTHER" id="PTHR48111:SF15">
    <property type="entry name" value="OMPR SUBFAMILY"/>
    <property type="match status" value="1"/>
</dbReference>
<dbReference type="GO" id="GO:0006355">
    <property type="term" value="P:regulation of DNA-templated transcription"/>
    <property type="evidence" value="ECO:0007669"/>
    <property type="project" value="InterPro"/>
</dbReference>
<proteinExistence type="predicted"/>
<dbReference type="GO" id="GO:0032993">
    <property type="term" value="C:protein-DNA complex"/>
    <property type="evidence" value="ECO:0007669"/>
    <property type="project" value="TreeGrafter"/>
</dbReference>
<reference evidence="6 7" key="1">
    <citation type="journal article" date="2009" name="PLoS Genet.">
        <title>Localized plasticity in the streamlined genomes of vinyl chloride respiring Dehalococcoides.</title>
        <authorList>
            <person name="McMurdie P.J."/>
            <person name="Behrens S.F."/>
            <person name="Muller J.A."/>
            <person name="Goke J."/>
            <person name="Ritalahti K.M."/>
            <person name="Wagner R."/>
            <person name="Goltsman E."/>
            <person name="Lapidus A."/>
            <person name="Holmes S."/>
            <person name="Loffler F.E."/>
            <person name="Spormann A.M."/>
        </authorList>
    </citation>
    <scope>NUCLEOTIDE SEQUENCE [LARGE SCALE GENOMIC DNA]</scope>
    <source>
        <strain evidence="6 7">VS</strain>
    </source>
</reference>
<evidence type="ECO:0000259" key="5">
    <source>
        <dbReference type="PROSITE" id="PS51755"/>
    </source>
</evidence>
<keyword evidence="1 3" id="KW-0238">DNA-binding</keyword>
<dbReference type="KEGG" id="dev:DhcVS_1012"/>
<dbReference type="Pfam" id="PF00072">
    <property type="entry name" value="Response_reg"/>
    <property type="match status" value="1"/>
</dbReference>
<evidence type="ECO:0000256" key="2">
    <source>
        <dbReference type="PROSITE-ProRule" id="PRU00169"/>
    </source>
</evidence>
<dbReference type="InterPro" id="IPR036388">
    <property type="entry name" value="WH-like_DNA-bd_sf"/>
</dbReference>
<evidence type="ECO:0000313" key="7">
    <source>
        <dbReference type="Proteomes" id="UP000002506"/>
    </source>
</evidence>
<name>D2BIH9_DEHMV</name>
<dbReference type="Proteomes" id="UP000002506">
    <property type="component" value="Chromosome"/>
</dbReference>
<dbReference type="SUPFAM" id="SSF52172">
    <property type="entry name" value="CheY-like"/>
    <property type="match status" value="1"/>
</dbReference>
<dbReference type="SMART" id="SM00862">
    <property type="entry name" value="Trans_reg_C"/>
    <property type="match status" value="1"/>
</dbReference>
<dbReference type="InterPro" id="IPR039420">
    <property type="entry name" value="WalR-like"/>
</dbReference>
<dbReference type="Gene3D" id="6.10.250.690">
    <property type="match status" value="1"/>
</dbReference>
<evidence type="ECO:0000259" key="4">
    <source>
        <dbReference type="PROSITE" id="PS50110"/>
    </source>
</evidence>
<evidence type="ECO:0000256" key="1">
    <source>
        <dbReference type="ARBA" id="ARBA00023125"/>
    </source>
</evidence>
<dbReference type="PROSITE" id="PS50110">
    <property type="entry name" value="RESPONSE_REGULATORY"/>
    <property type="match status" value="1"/>
</dbReference>